<dbReference type="Pfam" id="PF12248">
    <property type="entry name" value="Methyltransf_FA"/>
    <property type="match status" value="1"/>
</dbReference>
<dbReference type="InterPro" id="IPR022041">
    <property type="entry name" value="Methyltransf_FA"/>
</dbReference>
<reference evidence="2" key="1">
    <citation type="submission" date="2021-03" db="EMBL/GenBank/DDBJ databases">
        <authorList>
            <person name="Bekaert M."/>
        </authorList>
    </citation>
    <scope>NUCLEOTIDE SEQUENCE</scope>
</reference>
<keyword evidence="3" id="KW-1185">Reference proteome</keyword>
<dbReference type="AlphaFoldDB" id="A0A8S3QFT2"/>
<feature type="domain" description="Farnesoic acid O-methyl transferase" evidence="1">
    <location>
        <begin position="209"/>
        <end position="303"/>
    </location>
</feature>
<evidence type="ECO:0000313" key="3">
    <source>
        <dbReference type="Proteomes" id="UP000683360"/>
    </source>
</evidence>
<organism evidence="2 3">
    <name type="scientific">Mytilus edulis</name>
    <name type="common">Blue mussel</name>
    <dbReference type="NCBI Taxonomy" id="6550"/>
    <lineage>
        <taxon>Eukaryota</taxon>
        <taxon>Metazoa</taxon>
        <taxon>Spiralia</taxon>
        <taxon>Lophotrochozoa</taxon>
        <taxon>Mollusca</taxon>
        <taxon>Bivalvia</taxon>
        <taxon>Autobranchia</taxon>
        <taxon>Pteriomorphia</taxon>
        <taxon>Mytilida</taxon>
        <taxon>Mytiloidea</taxon>
        <taxon>Mytilidae</taxon>
        <taxon>Mytilinae</taxon>
        <taxon>Mytilus</taxon>
    </lineage>
</organism>
<comment type="caution">
    <text evidence="2">The sequence shown here is derived from an EMBL/GenBank/DDBJ whole genome shotgun (WGS) entry which is preliminary data.</text>
</comment>
<dbReference type="Proteomes" id="UP000683360">
    <property type="component" value="Unassembled WGS sequence"/>
</dbReference>
<name>A0A8S3QFT2_MYTED</name>
<evidence type="ECO:0000313" key="2">
    <source>
        <dbReference type="EMBL" id="CAG2195098.1"/>
    </source>
</evidence>
<sequence length="347" mass="39164">MNIVITDYANRYKRTEQWRQPNSSWSGLDCYSYVPLWVSWFNRTVKAGAGTKIGGSMLFSWTDINYNANINSVMVSSPNQADWIFDFPAEEITELETVSTTATMTKLRKSNILKTTDLKSNNDSCYCLCSNINNISFKEDDLFKKIERIRSDLIVDTKTTYGDEYIMHLLVDILLNLCASSVLCEIYISTNNGSSELASNYGLSIRNQGSIDFKIKACSEVSIGLLNEMSNETSRYNVLFGINQNKYSQIRSMTSTYPNANISWSGLDCNCYVTLWVSWSNKTIKAGTGNSIGGTVFISWIDHWFDASIVDIQITSTSPAYWIFEPSANSTSGKYNYDPVLVNYKNV</sequence>
<evidence type="ECO:0000259" key="1">
    <source>
        <dbReference type="Pfam" id="PF12248"/>
    </source>
</evidence>
<dbReference type="OrthoDB" id="6193751at2759"/>
<protein>
    <recommendedName>
        <fullName evidence="1">Farnesoic acid O-methyl transferase domain-containing protein</fullName>
    </recommendedName>
</protein>
<gene>
    <name evidence="2" type="ORF">MEDL_10082</name>
</gene>
<dbReference type="EMBL" id="CAJPWZ010000505">
    <property type="protein sequence ID" value="CAG2195098.1"/>
    <property type="molecule type" value="Genomic_DNA"/>
</dbReference>
<accession>A0A8S3QFT2</accession>
<proteinExistence type="predicted"/>